<evidence type="ECO:0000256" key="2">
    <source>
        <dbReference type="ARBA" id="ARBA00005046"/>
    </source>
</evidence>
<evidence type="ECO:0000256" key="1">
    <source>
        <dbReference type="ARBA" id="ARBA00002901"/>
    </source>
</evidence>
<dbReference type="GO" id="GO:0006777">
    <property type="term" value="P:Mo-molybdopterin cofactor biosynthetic process"/>
    <property type="evidence" value="ECO:0007669"/>
    <property type="project" value="UniProtKB-UniRule"/>
</dbReference>
<dbReference type="Pfam" id="PF03453">
    <property type="entry name" value="MoeA_N"/>
    <property type="match status" value="1"/>
</dbReference>
<dbReference type="EMBL" id="DPPF01000046">
    <property type="protein sequence ID" value="HCW92476.1"/>
    <property type="molecule type" value="Genomic_DNA"/>
</dbReference>
<dbReference type="NCBIfam" id="NF045515">
    <property type="entry name" value="Glp_gephyrin"/>
    <property type="match status" value="1"/>
</dbReference>
<comment type="caution">
    <text evidence="8">The sequence shown here is derived from an EMBL/GenBank/DDBJ whole genome shotgun (WGS) entry which is preliminary data.</text>
</comment>
<dbReference type="InterPro" id="IPR001453">
    <property type="entry name" value="MoaB/Mog_dom"/>
</dbReference>
<accession>A0A3D5Q9I6</accession>
<protein>
    <recommendedName>
        <fullName evidence="6">Molybdopterin molybdenumtransferase</fullName>
        <ecNumber evidence="6">2.10.1.1</ecNumber>
    </recommendedName>
</protein>
<dbReference type="InterPro" id="IPR036425">
    <property type="entry name" value="MoaB/Mog-like_dom_sf"/>
</dbReference>
<dbReference type="GO" id="GO:0005829">
    <property type="term" value="C:cytosol"/>
    <property type="evidence" value="ECO:0007669"/>
    <property type="project" value="TreeGrafter"/>
</dbReference>
<comment type="function">
    <text evidence="1 6">Catalyzes the insertion of molybdate into adenylated molybdopterin with the concomitant release of AMP.</text>
</comment>
<keyword evidence="6" id="KW-0500">Molybdenum</keyword>
<dbReference type="Proteomes" id="UP000262325">
    <property type="component" value="Unassembled WGS sequence"/>
</dbReference>
<dbReference type="InterPro" id="IPR036688">
    <property type="entry name" value="MoeA_C_domain_IV_sf"/>
</dbReference>
<dbReference type="PANTHER" id="PTHR10192:SF5">
    <property type="entry name" value="GEPHYRIN"/>
    <property type="match status" value="1"/>
</dbReference>
<evidence type="ECO:0000313" key="9">
    <source>
        <dbReference type="Proteomes" id="UP000262325"/>
    </source>
</evidence>
<dbReference type="GO" id="GO:0046872">
    <property type="term" value="F:metal ion binding"/>
    <property type="evidence" value="ECO:0007669"/>
    <property type="project" value="UniProtKB-UniRule"/>
</dbReference>
<reference evidence="8 9" key="1">
    <citation type="journal article" date="2018" name="Nat. Biotechnol.">
        <title>A standardized bacterial taxonomy based on genome phylogeny substantially revises the tree of life.</title>
        <authorList>
            <person name="Parks D.H."/>
            <person name="Chuvochina M."/>
            <person name="Waite D.W."/>
            <person name="Rinke C."/>
            <person name="Skarshewski A."/>
            <person name="Chaumeil P.A."/>
            <person name="Hugenholtz P."/>
        </authorList>
    </citation>
    <scope>NUCLEOTIDE SEQUENCE [LARGE SCALE GENOMIC DNA]</scope>
    <source>
        <strain evidence="8">UBA8672</strain>
    </source>
</reference>
<evidence type="ECO:0000256" key="4">
    <source>
        <dbReference type="ARBA" id="ARBA00023150"/>
    </source>
</evidence>
<feature type="domain" description="MoaB/Mog" evidence="7">
    <location>
        <begin position="178"/>
        <end position="315"/>
    </location>
</feature>
<dbReference type="CDD" id="cd00887">
    <property type="entry name" value="MoeA"/>
    <property type="match status" value="1"/>
</dbReference>
<evidence type="ECO:0000256" key="6">
    <source>
        <dbReference type="RuleBase" id="RU365090"/>
    </source>
</evidence>
<keyword evidence="6" id="KW-0460">Magnesium</keyword>
<dbReference type="InterPro" id="IPR005110">
    <property type="entry name" value="MoeA_linker/N"/>
</dbReference>
<sequence length="406" mass="44987">MKIDPFVALETVLRESETKGSEIVSVFDSLNRVIAEKVQSGRNLPPRDNSAMDGFAVRHEDIEKIPATIKINGLIKAGDSIDTLKVEKGECYRIMTGAFVPEGADTVVELEATEEEENNKIKIVKEKKQGANIRTRGEDIGKGDLIDMAGYSVNAYRQSRLISVGATVLPVYRKPKVAIIATGDELEYPSAGVNEDKIIDSNSFFIKSTLGNMGIDAEYIGISKDNVENLVDIFSGLENYDVIVTSAGISFGDYDVMTNAAEKLGINWLFTTVNQKPGKPFSFGKRNDTLIFSLPGNPVSSAFCTYFYIQPALRKMLGYKMYPNKQITAELNGTFYKRNERVHFNRVNIVYDENRFFAVPYDSQGSHLISSLVVSNGFAVIDADKTGEIPSGTLLKVYVYDFESIF</sequence>
<comment type="cofactor">
    <cofactor evidence="6">
        <name>Mg(2+)</name>
        <dbReference type="ChEBI" id="CHEBI:18420"/>
    </cofactor>
</comment>
<dbReference type="InterPro" id="IPR036135">
    <property type="entry name" value="MoeA_linker/N_sf"/>
</dbReference>
<dbReference type="InterPro" id="IPR005111">
    <property type="entry name" value="MoeA_C_domain_IV"/>
</dbReference>
<name>A0A3D5Q9I6_FLESI</name>
<dbReference type="Gene3D" id="2.170.190.11">
    <property type="entry name" value="Molybdopterin biosynthesis moea protein, domain 3"/>
    <property type="match status" value="1"/>
</dbReference>
<evidence type="ECO:0000256" key="3">
    <source>
        <dbReference type="ARBA" id="ARBA00010763"/>
    </source>
</evidence>
<dbReference type="SUPFAM" id="SSF63867">
    <property type="entry name" value="MoeA C-terminal domain-like"/>
    <property type="match status" value="1"/>
</dbReference>
<dbReference type="Gene3D" id="3.40.980.10">
    <property type="entry name" value="MoaB/Mog-like domain"/>
    <property type="match status" value="1"/>
</dbReference>
<keyword evidence="4 6" id="KW-0501">Molybdenum cofactor biosynthesis</keyword>
<evidence type="ECO:0000313" key="8">
    <source>
        <dbReference type="EMBL" id="HCW92476.1"/>
    </source>
</evidence>
<keyword evidence="6" id="KW-0479">Metal-binding</keyword>
<dbReference type="UniPathway" id="UPA00344"/>
<evidence type="ECO:0000256" key="5">
    <source>
        <dbReference type="ARBA" id="ARBA00047317"/>
    </source>
</evidence>
<dbReference type="InterPro" id="IPR038987">
    <property type="entry name" value="MoeA-like"/>
</dbReference>
<dbReference type="Gene3D" id="2.40.340.10">
    <property type="entry name" value="MoeA, C-terminal, domain IV"/>
    <property type="match status" value="1"/>
</dbReference>
<comment type="catalytic activity">
    <reaction evidence="5">
        <text>adenylyl-molybdopterin + molybdate = Mo-molybdopterin + AMP + H(+)</text>
        <dbReference type="Rhea" id="RHEA:35047"/>
        <dbReference type="ChEBI" id="CHEBI:15378"/>
        <dbReference type="ChEBI" id="CHEBI:36264"/>
        <dbReference type="ChEBI" id="CHEBI:62727"/>
        <dbReference type="ChEBI" id="CHEBI:71302"/>
        <dbReference type="ChEBI" id="CHEBI:456215"/>
        <dbReference type="EC" id="2.10.1.1"/>
    </reaction>
</comment>
<dbReference type="SUPFAM" id="SSF53218">
    <property type="entry name" value="Molybdenum cofactor biosynthesis proteins"/>
    <property type="match status" value="1"/>
</dbReference>
<dbReference type="SMART" id="SM00852">
    <property type="entry name" value="MoCF_biosynth"/>
    <property type="match status" value="1"/>
</dbReference>
<dbReference type="SUPFAM" id="SSF63882">
    <property type="entry name" value="MoeA N-terminal region -like"/>
    <property type="match status" value="1"/>
</dbReference>
<dbReference type="GO" id="GO:0061599">
    <property type="term" value="F:molybdopterin molybdotransferase activity"/>
    <property type="evidence" value="ECO:0007669"/>
    <property type="project" value="UniProtKB-UniRule"/>
</dbReference>
<keyword evidence="6 8" id="KW-0808">Transferase</keyword>
<gene>
    <name evidence="8" type="ORF">DHM44_02220</name>
</gene>
<dbReference type="EC" id="2.10.1.1" evidence="6"/>
<organism evidence="8 9">
    <name type="scientific">Flexistipes sinusarabici</name>
    <dbReference type="NCBI Taxonomy" id="2352"/>
    <lineage>
        <taxon>Bacteria</taxon>
        <taxon>Pseudomonadati</taxon>
        <taxon>Deferribacterota</taxon>
        <taxon>Deferribacteres</taxon>
        <taxon>Deferribacterales</taxon>
        <taxon>Flexistipitaceae</taxon>
        <taxon>Flexistipes</taxon>
    </lineage>
</organism>
<dbReference type="Pfam" id="PF00994">
    <property type="entry name" value="MoCF_biosynth"/>
    <property type="match status" value="1"/>
</dbReference>
<dbReference type="NCBIfam" id="TIGR00177">
    <property type="entry name" value="molyb_syn"/>
    <property type="match status" value="1"/>
</dbReference>
<dbReference type="Pfam" id="PF03454">
    <property type="entry name" value="MoeA_C"/>
    <property type="match status" value="1"/>
</dbReference>
<comment type="pathway">
    <text evidence="2 6">Cofactor biosynthesis; molybdopterin biosynthesis.</text>
</comment>
<dbReference type="PANTHER" id="PTHR10192">
    <property type="entry name" value="MOLYBDOPTERIN BIOSYNTHESIS PROTEIN"/>
    <property type="match status" value="1"/>
</dbReference>
<evidence type="ECO:0000259" key="7">
    <source>
        <dbReference type="SMART" id="SM00852"/>
    </source>
</evidence>
<dbReference type="FunFam" id="2.170.190.11:FF:000001">
    <property type="entry name" value="Molybdopterin molybdenumtransferase"/>
    <property type="match status" value="1"/>
</dbReference>
<comment type="similarity">
    <text evidence="3 6">Belongs to the MoeA family.</text>
</comment>
<dbReference type="AlphaFoldDB" id="A0A3D5Q9I6"/>
<proteinExistence type="inferred from homology"/>
<dbReference type="Gene3D" id="3.90.105.10">
    <property type="entry name" value="Molybdopterin biosynthesis moea protein, domain 2"/>
    <property type="match status" value="1"/>
</dbReference>